<dbReference type="HOGENOM" id="CLU_2952884_0_0_9"/>
<dbReference type="Proteomes" id="UP000007726">
    <property type="component" value="Chromosome"/>
</dbReference>
<reference evidence="1 2" key="1">
    <citation type="journal article" date="2012" name="BMC Microbiol.">
        <title>Genome sequence of Desulfitobacterium hafniense DCB-2, a Gram-positive anaerobe capable of dehalogenation and metal reduction.</title>
        <authorList>
            <person name="Kim S.H."/>
            <person name="Harzman C."/>
            <person name="Davis J.K."/>
            <person name="Hutcheson R."/>
            <person name="Broderick J.B."/>
            <person name="Marsh T.L."/>
            <person name="Tiedje J.M."/>
        </authorList>
    </citation>
    <scope>NUCLEOTIDE SEQUENCE [LARGE SCALE GENOMIC DNA]</scope>
    <source>
        <strain evidence="2">DSM 10664 / DCB-2</strain>
    </source>
</reference>
<name>B8FU29_DESHD</name>
<proteinExistence type="predicted"/>
<sequence>MEYEVKLTFLTTAQIQEAISYISKTLLEPEIARRWADSLQKKYLHWPLCLRHEFGSEWR</sequence>
<organism evidence="1 2">
    <name type="scientific">Desulfitobacterium hafniense (strain DSM 10664 / DCB-2)</name>
    <dbReference type="NCBI Taxonomy" id="272564"/>
    <lineage>
        <taxon>Bacteria</taxon>
        <taxon>Bacillati</taxon>
        <taxon>Bacillota</taxon>
        <taxon>Clostridia</taxon>
        <taxon>Eubacteriales</taxon>
        <taxon>Desulfitobacteriaceae</taxon>
        <taxon>Desulfitobacterium</taxon>
    </lineage>
</organism>
<dbReference type="KEGG" id="dhd:Dhaf_0511"/>
<dbReference type="EMBL" id="CP001336">
    <property type="protein sequence ID" value="ACL18578.1"/>
    <property type="molecule type" value="Genomic_DNA"/>
</dbReference>
<gene>
    <name evidence="1" type="ordered locus">Dhaf_0511</name>
</gene>
<evidence type="ECO:0000313" key="1">
    <source>
        <dbReference type="EMBL" id="ACL18578.1"/>
    </source>
</evidence>
<accession>B8FU29</accession>
<dbReference type="AlphaFoldDB" id="B8FU29"/>
<evidence type="ECO:0000313" key="2">
    <source>
        <dbReference type="Proteomes" id="UP000007726"/>
    </source>
</evidence>
<protein>
    <submittedName>
        <fullName evidence="1">Uncharacterized protein</fullName>
    </submittedName>
</protein>